<evidence type="ECO:0000313" key="4">
    <source>
        <dbReference type="EMBL" id="MEO3714621.1"/>
    </source>
</evidence>
<sequence length="179" mass="20157">MWPGIVLDSSNSDPGNESALQGIALRGCTPADLPFLEALYASTREAELARTGWPEARCRQFVEQQFALQHSYYQTHFAEAQFLLLHRNGQAIGRLYWWEGAHRAVLVDVILLPQERGRGVGSALLRLLVDRAESRGLDIELHVETNNPALRLYRRFGFETLGDNGIHAKLRRCCPQATC</sequence>
<keyword evidence="5" id="KW-1185">Reference proteome</keyword>
<dbReference type="Gene3D" id="3.40.630.30">
    <property type="match status" value="1"/>
</dbReference>
<dbReference type="InterPro" id="IPR000182">
    <property type="entry name" value="GNAT_dom"/>
</dbReference>
<dbReference type="RefSeq" id="WP_347611703.1">
    <property type="nucleotide sequence ID" value="NZ_JBDPZC010000008.1"/>
</dbReference>
<evidence type="ECO:0000313" key="5">
    <source>
        <dbReference type="Proteomes" id="UP001462640"/>
    </source>
</evidence>
<gene>
    <name evidence="4" type="ORF">ABDJ40_17770</name>
</gene>
<evidence type="ECO:0000256" key="1">
    <source>
        <dbReference type="ARBA" id="ARBA00022679"/>
    </source>
</evidence>
<keyword evidence="1" id="KW-0808">Transferase</keyword>
<dbReference type="InterPro" id="IPR050680">
    <property type="entry name" value="YpeA/RimI_acetyltransf"/>
</dbReference>
<reference evidence="4 5" key="1">
    <citation type="submission" date="2024-05" db="EMBL/GenBank/DDBJ databases">
        <title>Roseateles sp. 2.12 16S ribosomal RNA gene Genome sequencing and assembly.</title>
        <authorList>
            <person name="Woo H."/>
        </authorList>
    </citation>
    <scope>NUCLEOTIDE SEQUENCE [LARGE SCALE GENOMIC DNA]</scope>
    <source>
        <strain evidence="4 5">2.12</strain>
    </source>
</reference>
<feature type="domain" description="N-acetyltransferase" evidence="3">
    <location>
        <begin position="23"/>
        <end position="179"/>
    </location>
</feature>
<proteinExistence type="predicted"/>
<dbReference type="SUPFAM" id="SSF55729">
    <property type="entry name" value="Acyl-CoA N-acyltransferases (Nat)"/>
    <property type="match status" value="1"/>
</dbReference>
<evidence type="ECO:0000259" key="3">
    <source>
        <dbReference type="PROSITE" id="PS51186"/>
    </source>
</evidence>
<dbReference type="PANTHER" id="PTHR43420">
    <property type="entry name" value="ACETYLTRANSFERASE"/>
    <property type="match status" value="1"/>
</dbReference>
<protein>
    <submittedName>
        <fullName evidence="4">GNAT family N-acetyltransferase</fullName>
    </submittedName>
</protein>
<dbReference type="PROSITE" id="PS51186">
    <property type="entry name" value="GNAT"/>
    <property type="match status" value="1"/>
</dbReference>
<dbReference type="PANTHER" id="PTHR43420:SF47">
    <property type="entry name" value="N-ACETYLTRANSFERASE DOMAIN-CONTAINING PROTEIN"/>
    <property type="match status" value="1"/>
</dbReference>
<comment type="caution">
    <text evidence="4">The sequence shown here is derived from an EMBL/GenBank/DDBJ whole genome shotgun (WGS) entry which is preliminary data.</text>
</comment>
<keyword evidence="2" id="KW-0012">Acyltransferase</keyword>
<dbReference type="Proteomes" id="UP001462640">
    <property type="component" value="Unassembled WGS sequence"/>
</dbReference>
<dbReference type="CDD" id="cd04301">
    <property type="entry name" value="NAT_SF"/>
    <property type="match status" value="1"/>
</dbReference>
<evidence type="ECO:0000256" key="2">
    <source>
        <dbReference type="ARBA" id="ARBA00023315"/>
    </source>
</evidence>
<dbReference type="Pfam" id="PF00583">
    <property type="entry name" value="Acetyltransf_1"/>
    <property type="match status" value="1"/>
</dbReference>
<name>A0ABV0GHP4_9BURK</name>
<organism evidence="4 5">
    <name type="scientific">Roseateles flavus</name>
    <dbReference type="NCBI Taxonomy" id="3149041"/>
    <lineage>
        <taxon>Bacteria</taxon>
        <taxon>Pseudomonadati</taxon>
        <taxon>Pseudomonadota</taxon>
        <taxon>Betaproteobacteria</taxon>
        <taxon>Burkholderiales</taxon>
        <taxon>Sphaerotilaceae</taxon>
        <taxon>Roseateles</taxon>
    </lineage>
</organism>
<dbReference type="InterPro" id="IPR016181">
    <property type="entry name" value="Acyl_CoA_acyltransferase"/>
</dbReference>
<accession>A0ABV0GHP4</accession>
<dbReference type="EMBL" id="JBDPZC010000008">
    <property type="protein sequence ID" value="MEO3714621.1"/>
    <property type="molecule type" value="Genomic_DNA"/>
</dbReference>